<dbReference type="PANTHER" id="PTHR43685:SF5">
    <property type="entry name" value="GLYCOSYLTRANSFERASE EPSE-RELATED"/>
    <property type="match status" value="1"/>
</dbReference>
<protein>
    <submittedName>
        <fullName evidence="5">Glycosyl transferase family 2</fullName>
    </submittedName>
</protein>
<dbReference type="STRING" id="665467.SAMN02982931_03725"/>
<dbReference type="AlphaFoldDB" id="A0A1G6DSY1"/>
<accession>A0A1G6DSY1</accession>
<dbReference type="SUPFAM" id="SSF53448">
    <property type="entry name" value="Nucleotide-diphospho-sugar transferases"/>
    <property type="match status" value="1"/>
</dbReference>
<evidence type="ECO:0000256" key="2">
    <source>
        <dbReference type="ARBA" id="ARBA00022676"/>
    </source>
</evidence>
<dbReference type="CDD" id="cd00761">
    <property type="entry name" value="Glyco_tranf_GTA_type"/>
    <property type="match status" value="1"/>
</dbReference>
<keyword evidence="2" id="KW-0328">Glycosyltransferase</keyword>
<evidence type="ECO:0000313" key="5">
    <source>
        <dbReference type="EMBL" id="SDB48249.1"/>
    </source>
</evidence>
<dbReference type="Pfam" id="PF00535">
    <property type="entry name" value="Glycos_transf_2"/>
    <property type="match status" value="1"/>
</dbReference>
<keyword evidence="3 5" id="KW-0808">Transferase</keyword>
<sequence length="467" mass="51184">MTEPYASIIIPSHDRAATLGASLRSALNQTVPNIEVIVVGDGCTAEVRNVARSFAAHDARVRFLDLPKAPFHGAASRNRAVHEARSERIFYADDDDLLLPHHVETLGAGLDDADVVDTPPVSVQEDGAVSLGLHDSSDPAQRALLVEHDFKSIFDTHLAHRRSTYLRGESAWMSVRDRRVVLHMLQSFASDRRVVWRTLHRVTALSFHGACRVGMPAPDRAAELESWESRIGSETFERQTRDAASYVYHASRLFHTLSRLDRLEDADPVTTLLGRFAMSQAHAGAAPHISPEQAAAVMAIREVVTGTKPDPGPAGLALDGLLDARLGPVFPTAGTVSYFRKVFERQEIRQLLDQCRARPAVTLAHFHLNAGTGPEAEARLRAIETECAAAPAWSRFFMAQSVIKALMNMGDLSGAWKWSEAIRADAPLSHHAVGFWQLRAKLAHHHGQATQAAEAERMATMLADSDV</sequence>
<dbReference type="Gene3D" id="3.90.550.10">
    <property type="entry name" value="Spore Coat Polysaccharide Biosynthesis Protein SpsA, Chain A"/>
    <property type="match status" value="1"/>
</dbReference>
<evidence type="ECO:0000313" key="6">
    <source>
        <dbReference type="Proteomes" id="UP000199071"/>
    </source>
</evidence>
<reference evidence="5 6" key="1">
    <citation type="submission" date="2016-10" db="EMBL/GenBank/DDBJ databases">
        <authorList>
            <person name="de Groot N.N."/>
        </authorList>
    </citation>
    <scope>NUCLEOTIDE SEQUENCE [LARGE SCALE GENOMIC DNA]</scope>
    <source>
        <strain evidence="5 6">ATCC 35022</strain>
    </source>
</reference>
<dbReference type="InterPro" id="IPR029044">
    <property type="entry name" value="Nucleotide-diphossugar_trans"/>
</dbReference>
<comment type="similarity">
    <text evidence="1">Belongs to the glycosyltransferase 2 family.</text>
</comment>
<evidence type="ECO:0000259" key="4">
    <source>
        <dbReference type="Pfam" id="PF00535"/>
    </source>
</evidence>
<dbReference type="InterPro" id="IPR050834">
    <property type="entry name" value="Glycosyltransf_2"/>
</dbReference>
<keyword evidence="6" id="KW-1185">Reference proteome</keyword>
<dbReference type="RefSeq" id="WP_090878703.1">
    <property type="nucleotide sequence ID" value="NZ_FMXQ01000008.1"/>
</dbReference>
<dbReference type="GO" id="GO:0016757">
    <property type="term" value="F:glycosyltransferase activity"/>
    <property type="evidence" value="ECO:0007669"/>
    <property type="project" value="UniProtKB-KW"/>
</dbReference>
<evidence type="ECO:0000256" key="1">
    <source>
        <dbReference type="ARBA" id="ARBA00006739"/>
    </source>
</evidence>
<dbReference type="EMBL" id="FMXQ01000008">
    <property type="protein sequence ID" value="SDB48249.1"/>
    <property type="molecule type" value="Genomic_DNA"/>
</dbReference>
<name>A0A1G6DSY1_9HYPH</name>
<dbReference type="PANTHER" id="PTHR43685">
    <property type="entry name" value="GLYCOSYLTRANSFERASE"/>
    <property type="match status" value="1"/>
</dbReference>
<dbReference type="OrthoDB" id="5291101at2"/>
<dbReference type="InterPro" id="IPR001173">
    <property type="entry name" value="Glyco_trans_2-like"/>
</dbReference>
<dbReference type="Proteomes" id="UP000199071">
    <property type="component" value="Unassembled WGS sequence"/>
</dbReference>
<evidence type="ECO:0000256" key="3">
    <source>
        <dbReference type="ARBA" id="ARBA00022679"/>
    </source>
</evidence>
<organism evidence="5 6">
    <name type="scientific">Bauldia litoralis</name>
    <dbReference type="NCBI Taxonomy" id="665467"/>
    <lineage>
        <taxon>Bacteria</taxon>
        <taxon>Pseudomonadati</taxon>
        <taxon>Pseudomonadota</taxon>
        <taxon>Alphaproteobacteria</taxon>
        <taxon>Hyphomicrobiales</taxon>
        <taxon>Kaistiaceae</taxon>
        <taxon>Bauldia</taxon>
    </lineage>
</organism>
<proteinExistence type="inferred from homology"/>
<feature type="domain" description="Glycosyltransferase 2-like" evidence="4">
    <location>
        <begin position="7"/>
        <end position="122"/>
    </location>
</feature>
<gene>
    <name evidence="5" type="ORF">SAMN02982931_03725</name>
</gene>